<feature type="compositionally biased region" description="Low complexity" evidence="1">
    <location>
        <begin position="40"/>
        <end position="49"/>
    </location>
</feature>
<dbReference type="InParanoid" id="C1E5S4"/>
<sequence length="293" mass="31135">MAWSARAASTPPWTSPSTRAQSNPRRSRRLRRSPNATEDASPSSSSPAPSSSPPFAPATWRELDIDWGRRHLQCVFVDDGHGVLARGAEGVCQRVAKWAGAGHMVFPESAGVNVADRRTSSSLGLDDLDADASLSMLTRLDPICDHPRYATRAPYEFTDADAAVADLVITCGGAGVERKVREMAPSAAAVVDLWEFAQFARRAELDGTGVAAIVQRSLARGVVAPCIEEAMKLRVGEHWGLPADVAGGGAGKDANLKDALDVARARTVIGVAGLVTFLLATSPLEEVERVTKR</sequence>
<dbReference type="KEGG" id="mis:MICPUN_100411"/>
<evidence type="ECO:0000313" key="2">
    <source>
        <dbReference type="EMBL" id="ACO63303.1"/>
    </source>
</evidence>
<dbReference type="GeneID" id="8243714"/>
<keyword evidence="3" id="KW-1185">Reference proteome</keyword>
<feature type="region of interest" description="Disordered" evidence="1">
    <location>
        <begin position="1"/>
        <end position="57"/>
    </location>
</feature>
<dbReference type="Proteomes" id="UP000002009">
    <property type="component" value="Chromosome 5"/>
</dbReference>
<feature type="compositionally biased region" description="Polar residues" evidence="1">
    <location>
        <begin position="11"/>
        <end position="21"/>
    </location>
</feature>
<gene>
    <name evidence="2" type="ORF">MICPUN_100411</name>
</gene>
<dbReference type="OrthoDB" id="507543at2759"/>
<name>C1E5S4_MICCC</name>
<evidence type="ECO:0000313" key="3">
    <source>
        <dbReference type="Proteomes" id="UP000002009"/>
    </source>
</evidence>
<protein>
    <submittedName>
        <fullName evidence="2">Uncharacterized protein</fullName>
    </submittedName>
</protein>
<dbReference type="AlphaFoldDB" id="C1E5S4"/>
<dbReference type="EMBL" id="CP001326">
    <property type="protein sequence ID" value="ACO63303.1"/>
    <property type="molecule type" value="Genomic_DNA"/>
</dbReference>
<evidence type="ECO:0000256" key="1">
    <source>
        <dbReference type="SAM" id="MobiDB-lite"/>
    </source>
</evidence>
<proteinExistence type="predicted"/>
<reference evidence="2 3" key="1">
    <citation type="journal article" date="2009" name="Science">
        <title>Green evolution and dynamic adaptations revealed by genomes of the marine picoeukaryotes Micromonas.</title>
        <authorList>
            <person name="Worden A.Z."/>
            <person name="Lee J.H."/>
            <person name="Mock T."/>
            <person name="Rouze P."/>
            <person name="Simmons M.P."/>
            <person name="Aerts A.L."/>
            <person name="Allen A.E."/>
            <person name="Cuvelier M.L."/>
            <person name="Derelle E."/>
            <person name="Everett M.V."/>
            <person name="Foulon E."/>
            <person name="Grimwood J."/>
            <person name="Gundlach H."/>
            <person name="Henrissat B."/>
            <person name="Napoli C."/>
            <person name="McDonald S.M."/>
            <person name="Parker M.S."/>
            <person name="Rombauts S."/>
            <person name="Salamov A."/>
            <person name="Von Dassow P."/>
            <person name="Badger J.H."/>
            <person name="Coutinho P.M."/>
            <person name="Demir E."/>
            <person name="Dubchak I."/>
            <person name="Gentemann C."/>
            <person name="Eikrem W."/>
            <person name="Gready J.E."/>
            <person name="John U."/>
            <person name="Lanier W."/>
            <person name="Lindquist E.A."/>
            <person name="Lucas S."/>
            <person name="Mayer K.F."/>
            <person name="Moreau H."/>
            <person name="Not F."/>
            <person name="Otillar R."/>
            <person name="Panaud O."/>
            <person name="Pangilinan J."/>
            <person name="Paulsen I."/>
            <person name="Piegu B."/>
            <person name="Poliakov A."/>
            <person name="Robbens S."/>
            <person name="Schmutz J."/>
            <person name="Toulza E."/>
            <person name="Wyss T."/>
            <person name="Zelensky A."/>
            <person name="Zhou K."/>
            <person name="Armbrust E.V."/>
            <person name="Bhattacharya D."/>
            <person name="Goodenough U.W."/>
            <person name="Van de Peer Y."/>
            <person name="Grigoriev I.V."/>
        </authorList>
    </citation>
    <scope>NUCLEOTIDE SEQUENCE [LARGE SCALE GENOMIC DNA]</scope>
    <source>
        <strain evidence="3">RCC299 / NOUM17</strain>
    </source>
</reference>
<dbReference type="RefSeq" id="XP_002502045.1">
    <property type="nucleotide sequence ID" value="XM_002501999.1"/>
</dbReference>
<organism evidence="2 3">
    <name type="scientific">Micromonas commoda (strain RCC299 / NOUM17 / CCMP2709)</name>
    <name type="common">Picoplanktonic green alga</name>
    <dbReference type="NCBI Taxonomy" id="296587"/>
    <lineage>
        <taxon>Eukaryota</taxon>
        <taxon>Viridiplantae</taxon>
        <taxon>Chlorophyta</taxon>
        <taxon>Mamiellophyceae</taxon>
        <taxon>Mamiellales</taxon>
        <taxon>Mamiellaceae</taxon>
        <taxon>Micromonas</taxon>
    </lineage>
</organism>
<accession>C1E5S4</accession>